<name>A0A6P5SWK7_PRUAV</name>
<feature type="compositionally biased region" description="Acidic residues" evidence="5">
    <location>
        <begin position="120"/>
        <end position="132"/>
    </location>
</feature>
<evidence type="ECO:0000313" key="7">
    <source>
        <dbReference type="Proteomes" id="UP000515124"/>
    </source>
</evidence>
<dbReference type="GeneID" id="110760135"/>
<feature type="domain" description="SWIM-type" evidence="6">
    <location>
        <begin position="619"/>
        <end position="651"/>
    </location>
</feature>
<keyword evidence="1" id="KW-0479">Metal-binding</keyword>
<dbReference type="PROSITE" id="PS50966">
    <property type="entry name" value="ZF_SWIM"/>
    <property type="match status" value="1"/>
</dbReference>
<dbReference type="AlphaFoldDB" id="A0A6P5SWK7"/>
<proteinExistence type="predicted"/>
<evidence type="ECO:0000256" key="4">
    <source>
        <dbReference type="PROSITE-ProRule" id="PRU00325"/>
    </source>
</evidence>
<dbReference type="InterPro" id="IPR006564">
    <property type="entry name" value="Znf_PMZ"/>
</dbReference>
<dbReference type="InterPro" id="IPR004332">
    <property type="entry name" value="Transposase_MuDR"/>
</dbReference>
<evidence type="ECO:0000256" key="2">
    <source>
        <dbReference type="ARBA" id="ARBA00022771"/>
    </source>
</evidence>
<dbReference type="Pfam" id="PF03108">
    <property type="entry name" value="DBD_Tnp_Mut"/>
    <property type="match status" value="1"/>
</dbReference>
<evidence type="ECO:0000259" key="6">
    <source>
        <dbReference type="PROSITE" id="PS50966"/>
    </source>
</evidence>
<organism evidence="7 8">
    <name type="scientific">Prunus avium</name>
    <name type="common">Cherry</name>
    <name type="synonym">Cerasus avium</name>
    <dbReference type="NCBI Taxonomy" id="42229"/>
    <lineage>
        <taxon>Eukaryota</taxon>
        <taxon>Viridiplantae</taxon>
        <taxon>Streptophyta</taxon>
        <taxon>Embryophyta</taxon>
        <taxon>Tracheophyta</taxon>
        <taxon>Spermatophyta</taxon>
        <taxon>Magnoliopsida</taxon>
        <taxon>eudicotyledons</taxon>
        <taxon>Gunneridae</taxon>
        <taxon>Pentapetalae</taxon>
        <taxon>rosids</taxon>
        <taxon>fabids</taxon>
        <taxon>Rosales</taxon>
        <taxon>Rosaceae</taxon>
        <taxon>Amygdaloideae</taxon>
        <taxon>Amygdaleae</taxon>
        <taxon>Prunus</taxon>
    </lineage>
</organism>
<evidence type="ECO:0000256" key="5">
    <source>
        <dbReference type="SAM" id="MobiDB-lite"/>
    </source>
</evidence>
<dbReference type="Pfam" id="PF10551">
    <property type="entry name" value="MULE"/>
    <property type="match status" value="1"/>
</dbReference>
<dbReference type="Pfam" id="PF04434">
    <property type="entry name" value="SWIM"/>
    <property type="match status" value="1"/>
</dbReference>
<dbReference type="Proteomes" id="UP000515124">
    <property type="component" value="Unplaced"/>
</dbReference>
<keyword evidence="3" id="KW-0862">Zinc</keyword>
<keyword evidence="2 4" id="KW-0863">Zinc-finger</keyword>
<feature type="region of interest" description="Disordered" evidence="5">
    <location>
        <begin position="61"/>
        <end position="91"/>
    </location>
</feature>
<evidence type="ECO:0000256" key="3">
    <source>
        <dbReference type="ARBA" id="ARBA00022833"/>
    </source>
</evidence>
<gene>
    <name evidence="8" type="primary">LOC110760135</name>
</gene>
<dbReference type="KEGG" id="pavi:110760135"/>
<reference evidence="8" key="1">
    <citation type="submission" date="2025-08" db="UniProtKB">
        <authorList>
            <consortium name="RefSeq"/>
        </authorList>
    </citation>
    <scope>IDENTIFICATION</scope>
</reference>
<dbReference type="InterPro" id="IPR018289">
    <property type="entry name" value="MULE_transposase_dom"/>
</dbReference>
<dbReference type="RefSeq" id="XP_021818021.1">
    <property type="nucleotide sequence ID" value="XM_021962329.1"/>
</dbReference>
<dbReference type="SMART" id="SM00575">
    <property type="entry name" value="ZnF_PMZ"/>
    <property type="match status" value="1"/>
</dbReference>
<evidence type="ECO:0000256" key="1">
    <source>
        <dbReference type="ARBA" id="ARBA00022723"/>
    </source>
</evidence>
<dbReference type="PANTHER" id="PTHR31973">
    <property type="entry name" value="POLYPROTEIN, PUTATIVE-RELATED"/>
    <property type="match status" value="1"/>
</dbReference>
<feature type="compositionally biased region" description="Basic and acidic residues" evidence="5">
    <location>
        <begin position="161"/>
        <end position="170"/>
    </location>
</feature>
<accession>A0A6P5SWK7</accession>
<protein>
    <submittedName>
        <fullName evidence="8">Uncharacterized protein LOC110760135</fullName>
    </submittedName>
</protein>
<feature type="compositionally biased region" description="Acidic residues" evidence="5">
    <location>
        <begin position="74"/>
        <end position="91"/>
    </location>
</feature>
<dbReference type="PANTHER" id="PTHR31973:SF199">
    <property type="entry name" value="SWIM-TYPE DOMAIN-CONTAINING PROTEIN"/>
    <property type="match status" value="1"/>
</dbReference>
<evidence type="ECO:0000313" key="8">
    <source>
        <dbReference type="RefSeq" id="XP_021818021.1"/>
    </source>
</evidence>
<sequence>MAKDLGYGDGYDVSFFGEEFGAGRLIQIISDSTLLACMSMVPKSNSRVIVLYLKVVSLTSSQVGNDSSDPEYCCSEDDDSSDPDFEDSDYAQSDEEIDLLKKDDKWLEGYVDHSCTDNDPNAEENDESDNGEESPTLTCPNSFSSEDEAVGELRRKKNRMPKSEDFRPEVDMANPSFKPGLKFATAEIFRKAVRIYSINCGRELIFMNNDRNKIRVVCEEGCPFVIHSLSVSGSTYLQAKTFNPTHVCSKGSKNIHATASWLAERYSGQLRLNPNWTASSFAEQVYQDYGYRPSRATVYRARVMAVDIVEGSYSKQYEVLWDYCHELRTRNLGSIVIIKSEMEGDRPRFQRIYICLVACKKGFLDGCRPVVCLDGCHVKGPHPEQVLSAMGVYANNGMFPLAYAYVENESNSTWLWFLELLSGDLNIRNSQGYVFMTDKQKGLIDVVDALFPHAEHRHCLKHLYGNFYLEHRGLALQHQMEATARATTVPWFHAEMRKMLELSKPAHDWLAEKDPRHWSRAYFKTDPKCDMLMNNLCEAFNHSIMDVRDKPVLTMLERIRLYIMLLMAGRRVFCEKWDGQVGPRIRKILEKNKGKAQWCIPKAAGQNRFEVMHHSGRNFAVDLNAHSCSCRAWDLNGIPCLHACAAISWFHGNPEDFCDVVYKKEAYLRAYEPMIMPMTSQDQWMKINLAPLLPPKYHKQPGT</sequence>
<feature type="region of interest" description="Disordered" evidence="5">
    <location>
        <begin position="112"/>
        <end position="171"/>
    </location>
</feature>
<dbReference type="InterPro" id="IPR007527">
    <property type="entry name" value="Znf_SWIM"/>
</dbReference>
<dbReference type="GO" id="GO:0008270">
    <property type="term" value="F:zinc ion binding"/>
    <property type="evidence" value="ECO:0007669"/>
    <property type="project" value="UniProtKB-KW"/>
</dbReference>
<feature type="compositionally biased region" description="Polar residues" evidence="5">
    <location>
        <begin position="135"/>
        <end position="144"/>
    </location>
</feature>
<keyword evidence="7" id="KW-1185">Reference proteome</keyword>